<keyword evidence="1" id="KW-0812">Transmembrane</keyword>
<dbReference type="Pfam" id="PF11137">
    <property type="entry name" value="DUF2909"/>
    <property type="match status" value="1"/>
</dbReference>
<reference evidence="2 3" key="1">
    <citation type="submission" date="2019-03" db="EMBL/GenBank/DDBJ databases">
        <title>Genomic Encyclopedia of Archaeal and Bacterial Type Strains, Phase II (KMG-II): from individual species to whole genera.</title>
        <authorList>
            <person name="Goeker M."/>
        </authorList>
    </citation>
    <scope>NUCLEOTIDE SEQUENCE [LARGE SCALE GENOMIC DNA]</scope>
    <source>
        <strain evidence="2 3">DSM 15388</strain>
    </source>
</reference>
<evidence type="ECO:0000313" key="3">
    <source>
        <dbReference type="Proteomes" id="UP000295793"/>
    </source>
</evidence>
<evidence type="ECO:0000313" key="2">
    <source>
        <dbReference type="EMBL" id="TCS41001.1"/>
    </source>
</evidence>
<dbReference type="EMBL" id="SLZR01000007">
    <property type="protein sequence ID" value="TCS41001.1"/>
    <property type="molecule type" value="Genomic_DNA"/>
</dbReference>
<keyword evidence="3" id="KW-1185">Reference proteome</keyword>
<dbReference type="AlphaFoldDB" id="A0A4R3I7T9"/>
<evidence type="ECO:0000256" key="1">
    <source>
        <dbReference type="SAM" id="Phobius"/>
    </source>
</evidence>
<name>A0A4R3I7T9_9GAMM</name>
<dbReference type="Proteomes" id="UP000295793">
    <property type="component" value="Unassembled WGS sequence"/>
</dbReference>
<dbReference type="InterPro" id="IPR021313">
    <property type="entry name" value="DUF2909"/>
</dbReference>
<feature type="transmembrane region" description="Helical" evidence="1">
    <location>
        <begin position="28"/>
        <end position="51"/>
    </location>
</feature>
<proteinExistence type="predicted"/>
<protein>
    <recommendedName>
        <fullName evidence="4">DUF2909 family protein</fullName>
    </recommendedName>
</protein>
<comment type="caution">
    <text evidence="2">The sequence shown here is derived from an EMBL/GenBank/DDBJ whole genome shotgun (WGS) entry which is preliminary data.</text>
</comment>
<accession>A0A4R3I7T9</accession>
<keyword evidence="1" id="KW-1133">Transmembrane helix</keyword>
<gene>
    <name evidence="2" type="ORF">BCF53_10714</name>
</gene>
<sequence length="61" mass="6756">MLLMLVSLAAALVNLFRRGDEKTDRTFHWLVVRIALAIAIAVVIAIGLYSGQLGNSAPWRY</sequence>
<organism evidence="2 3">
    <name type="scientific">Reinekea marinisedimentorum</name>
    <dbReference type="NCBI Taxonomy" id="230495"/>
    <lineage>
        <taxon>Bacteria</taxon>
        <taxon>Pseudomonadati</taxon>
        <taxon>Pseudomonadota</taxon>
        <taxon>Gammaproteobacteria</taxon>
        <taxon>Oceanospirillales</taxon>
        <taxon>Saccharospirillaceae</taxon>
        <taxon>Reinekea</taxon>
    </lineage>
</organism>
<evidence type="ECO:0008006" key="4">
    <source>
        <dbReference type="Google" id="ProtNLM"/>
    </source>
</evidence>
<keyword evidence="1" id="KW-0472">Membrane</keyword>